<feature type="domain" description="DUF4097" evidence="1">
    <location>
        <begin position="51"/>
        <end position="257"/>
    </location>
</feature>
<sequence length="260" mass="27829">MASPTRRAWRITGASATCLAVLLGTTVLWSGVTHLAVDRETQSETYDHAVDRVELDLDEGAIRIAAGAPGQVAVERRLEWSGERPTVEETWHGDTLRITARCRKSAWSREHCAAGYTLTVPADVEIDARTRTSRIEVRGLTGDLRLSGSSGDVTLTDTSGRVRVTTGAGAITATGLRDGPVEVHANSGDVHLRFAAAPETVRATTAAGNVDIAVPRTDAYRVSVETADGDREVSVRQDSAATRTIAVRTTRGDVKITQSR</sequence>
<protein>
    <submittedName>
        <fullName evidence="2">Putative adhesin</fullName>
    </submittedName>
</protein>
<evidence type="ECO:0000313" key="3">
    <source>
        <dbReference type="Proteomes" id="UP000184440"/>
    </source>
</evidence>
<dbReference type="InterPro" id="IPR025164">
    <property type="entry name" value="Toastrack_DUF4097"/>
</dbReference>
<evidence type="ECO:0000313" key="2">
    <source>
        <dbReference type="EMBL" id="SHN47180.1"/>
    </source>
</evidence>
<dbReference type="EMBL" id="FRCS01000021">
    <property type="protein sequence ID" value="SHN47180.1"/>
    <property type="molecule type" value="Genomic_DNA"/>
</dbReference>
<dbReference type="Proteomes" id="UP000184440">
    <property type="component" value="Unassembled WGS sequence"/>
</dbReference>
<accession>A0A1M7RLX6</accession>
<evidence type="ECO:0000259" key="1">
    <source>
        <dbReference type="Pfam" id="PF13349"/>
    </source>
</evidence>
<organism evidence="2 3">
    <name type="scientific">Cryptosporangium aurantiacum</name>
    <dbReference type="NCBI Taxonomy" id="134849"/>
    <lineage>
        <taxon>Bacteria</taxon>
        <taxon>Bacillati</taxon>
        <taxon>Actinomycetota</taxon>
        <taxon>Actinomycetes</taxon>
        <taxon>Cryptosporangiales</taxon>
        <taxon>Cryptosporangiaceae</taxon>
        <taxon>Cryptosporangium</taxon>
    </lineage>
</organism>
<dbReference type="Pfam" id="PF13349">
    <property type="entry name" value="DUF4097"/>
    <property type="match status" value="1"/>
</dbReference>
<keyword evidence="3" id="KW-1185">Reference proteome</keyword>
<dbReference type="AlphaFoldDB" id="A0A1M7RLX6"/>
<dbReference type="RefSeq" id="WP_073264804.1">
    <property type="nucleotide sequence ID" value="NZ_FRCS01000021.1"/>
</dbReference>
<proteinExistence type="predicted"/>
<gene>
    <name evidence="2" type="ORF">SAMN05443668_12128</name>
</gene>
<dbReference type="Gene3D" id="2.160.20.120">
    <property type="match status" value="1"/>
</dbReference>
<name>A0A1M7RLX6_9ACTN</name>
<dbReference type="STRING" id="134849.SAMN05443668_12128"/>
<dbReference type="OrthoDB" id="4331847at2"/>
<reference evidence="2 3" key="1">
    <citation type="submission" date="2016-11" db="EMBL/GenBank/DDBJ databases">
        <authorList>
            <person name="Jaros S."/>
            <person name="Januszkiewicz K."/>
            <person name="Wedrychowicz H."/>
        </authorList>
    </citation>
    <scope>NUCLEOTIDE SEQUENCE [LARGE SCALE GENOMIC DNA]</scope>
    <source>
        <strain evidence="2 3">DSM 46144</strain>
    </source>
</reference>